<protein>
    <submittedName>
        <fullName evidence="2">Uncharacterized protein</fullName>
    </submittedName>
</protein>
<name>A0AAD2DXK2_9LAMI</name>
<evidence type="ECO:0000313" key="3">
    <source>
        <dbReference type="Proteomes" id="UP000834106"/>
    </source>
</evidence>
<evidence type="ECO:0000256" key="1">
    <source>
        <dbReference type="SAM" id="MobiDB-lite"/>
    </source>
</evidence>
<gene>
    <name evidence="2" type="ORF">FPE_LOCUS15953</name>
</gene>
<sequence length="143" mass="15439">MSSDSGSDNDDRNPNAILTPNTGSMDLSLDAIKNQLESISITSQVEMRSFDQEEEQLMFTNGLLNEESGSKVVDEFEGELSNSDFTAESSSRVIMSSSSVWKYDTLEAEEVEAPFSPSSSGYAGERGSVGIESHIACGCWACI</sequence>
<feature type="region of interest" description="Disordered" evidence="1">
    <location>
        <begin position="1"/>
        <end position="24"/>
    </location>
</feature>
<accession>A0AAD2DXK2</accession>
<dbReference type="AlphaFoldDB" id="A0AAD2DXK2"/>
<proteinExistence type="predicted"/>
<evidence type="ECO:0000313" key="2">
    <source>
        <dbReference type="EMBL" id="CAI9768523.1"/>
    </source>
</evidence>
<dbReference type="Proteomes" id="UP000834106">
    <property type="component" value="Chromosome 9"/>
</dbReference>
<keyword evidence="3" id="KW-1185">Reference proteome</keyword>
<organism evidence="2 3">
    <name type="scientific">Fraxinus pennsylvanica</name>
    <dbReference type="NCBI Taxonomy" id="56036"/>
    <lineage>
        <taxon>Eukaryota</taxon>
        <taxon>Viridiplantae</taxon>
        <taxon>Streptophyta</taxon>
        <taxon>Embryophyta</taxon>
        <taxon>Tracheophyta</taxon>
        <taxon>Spermatophyta</taxon>
        <taxon>Magnoliopsida</taxon>
        <taxon>eudicotyledons</taxon>
        <taxon>Gunneridae</taxon>
        <taxon>Pentapetalae</taxon>
        <taxon>asterids</taxon>
        <taxon>lamiids</taxon>
        <taxon>Lamiales</taxon>
        <taxon>Oleaceae</taxon>
        <taxon>Oleeae</taxon>
        <taxon>Fraxinus</taxon>
    </lineage>
</organism>
<reference evidence="2" key="1">
    <citation type="submission" date="2023-05" db="EMBL/GenBank/DDBJ databases">
        <authorList>
            <person name="Huff M."/>
        </authorList>
    </citation>
    <scope>NUCLEOTIDE SEQUENCE</scope>
</reference>
<dbReference type="EMBL" id="OU503044">
    <property type="protein sequence ID" value="CAI9768523.1"/>
    <property type="molecule type" value="Genomic_DNA"/>
</dbReference>